<dbReference type="CDD" id="cd06223">
    <property type="entry name" value="PRTases_typeI"/>
    <property type="match status" value="1"/>
</dbReference>
<dbReference type="PANTHER" id="PTHR47505">
    <property type="entry name" value="DNA UTILIZATION PROTEIN YHGH"/>
    <property type="match status" value="1"/>
</dbReference>
<evidence type="ECO:0008006" key="4">
    <source>
        <dbReference type="Google" id="ProtNLM"/>
    </source>
</evidence>
<proteinExistence type="inferred from homology"/>
<dbReference type="PANTHER" id="PTHR47505:SF1">
    <property type="entry name" value="DNA UTILIZATION PROTEIN YHGH"/>
    <property type="match status" value="1"/>
</dbReference>
<comment type="similarity">
    <text evidence="1">Belongs to the ComF/GntX family.</text>
</comment>
<dbReference type="Gene3D" id="3.40.50.2020">
    <property type="match status" value="1"/>
</dbReference>
<protein>
    <recommendedName>
        <fullName evidence="4">Amidophosphoribosyltransferase</fullName>
    </recommendedName>
</protein>
<sequence>MRAHYTASARCPRCARPLAGPPGWCGVCIRRPPAFACVVAAVDYAPPADAGVRRYKDGRLADGRALAALMAQAWREAGLAEAGALLTSVPASRRGLRQRGFCPPAELARRLARELGLPFAPWALRRLREVPRQHGQGARGRRRALRGVFAADPAQCAGRPVILVDDVLTTGATAQACALALRRAGAGPVTVLVAARTPARGAALAQ</sequence>
<organism evidence="2 3">
    <name type="scientific">Bordetella genomosp. 1</name>
    <dbReference type="NCBI Taxonomy" id="1395607"/>
    <lineage>
        <taxon>Bacteria</taxon>
        <taxon>Pseudomonadati</taxon>
        <taxon>Pseudomonadota</taxon>
        <taxon>Betaproteobacteria</taxon>
        <taxon>Burkholderiales</taxon>
        <taxon>Alcaligenaceae</taxon>
        <taxon>Bordetella</taxon>
    </lineage>
</organism>
<gene>
    <name evidence="2" type="ORF">CAL27_01245</name>
</gene>
<accession>A0ABX4FAZ2</accession>
<keyword evidence="3" id="KW-1185">Reference proteome</keyword>
<dbReference type="InterPro" id="IPR000836">
    <property type="entry name" value="PRTase_dom"/>
</dbReference>
<evidence type="ECO:0000313" key="3">
    <source>
        <dbReference type="Proteomes" id="UP000216354"/>
    </source>
</evidence>
<dbReference type="InterPro" id="IPR051910">
    <property type="entry name" value="ComF/GntX_DNA_util-trans"/>
</dbReference>
<evidence type="ECO:0000313" key="2">
    <source>
        <dbReference type="EMBL" id="OZI69321.1"/>
    </source>
</evidence>
<dbReference type="Proteomes" id="UP000216354">
    <property type="component" value="Unassembled WGS sequence"/>
</dbReference>
<name>A0ABX4FAZ2_9BORD</name>
<dbReference type="InterPro" id="IPR029057">
    <property type="entry name" value="PRTase-like"/>
</dbReference>
<dbReference type="SUPFAM" id="SSF53271">
    <property type="entry name" value="PRTase-like"/>
    <property type="match status" value="1"/>
</dbReference>
<reference evidence="2 3" key="1">
    <citation type="submission" date="2017-05" db="EMBL/GenBank/DDBJ databases">
        <title>Complete and WGS of Bordetella genogroups.</title>
        <authorList>
            <person name="Spilker T."/>
            <person name="Lipuma J."/>
        </authorList>
    </citation>
    <scope>NUCLEOTIDE SEQUENCE [LARGE SCALE GENOMIC DNA]</scope>
    <source>
        <strain evidence="2 3">AU9795</strain>
    </source>
</reference>
<comment type="caution">
    <text evidence="2">The sequence shown here is derived from an EMBL/GenBank/DDBJ whole genome shotgun (WGS) entry which is preliminary data.</text>
</comment>
<evidence type="ECO:0000256" key="1">
    <source>
        <dbReference type="ARBA" id="ARBA00008007"/>
    </source>
</evidence>
<dbReference type="EMBL" id="NEVR01000001">
    <property type="protein sequence ID" value="OZI69321.1"/>
    <property type="molecule type" value="Genomic_DNA"/>
</dbReference>